<dbReference type="EMBL" id="JWZX01003150">
    <property type="protein sequence ID" value="KOO23868.1"/>
    <property type="molecule type" value="Genomic_DNA"/>
</dbReference>
<gene>
    <name evidence="2" type="ORF">Ctob_007255</name>
</gene>
<dbReference type="InterPro" id="IPR006342">
    <property type="entry name" value="FkbM_mtfrase"/>
</dbReference>
<dbReference type="OrthoDB" id="5835829at2759"/>
<name>A0A0M0JCB8_9EUKA</name>
<dbReference type="Pfam" id="PF05050">
    <property type="entry name" value="Methyltransf_21"/>
    <property type="match status" value="1"/>
</dbReference>
<evidence type="ECO:0000313" key="2">
    <source>
        <dbReference type="EMBL" id="KOO23868.1"/>
    </source>
</evidence>
<sequence>MGLHVQRDFLRVTPFSTLFQRHRIQTIDLLSVDVEGAELSVLNSIDFRAVKIRFIVVEKATAEINKLLYAAGFLDLDLETRLGDRIFHNTQWFTGPQAVER</sequence>
<dbReference type="Proteomes" id="UP000037460">
    <property type="component" value="Unassembled WGS sequence"/>
</dbReference>
<reference evidence="3" key="1">
    <citation type="journal article" date="2015" name="PLoS Genet.">
        <title>Genome Sequence and Transcriptome Analyses of Chrysochromulina tobin: Metabolic Tools for Enhanced Algal Fitness in the Prominent Order Prymnesiales (Haptophyceae).</title>
        <authorList>
            <person name="Hovde B.T."/>
            <person name="Deodato C.R."/>
            <person name="Hunsperger H.M."/>
            <person name="Ryken S.A."/>
            <person name="Yost W."/>
            <person name="Jha R.K."/>
            <person name="Patterson J."/>
            <person name="Monnat R.J. Jr."/>
            <person name="Barlow S.B."/>
            <person name="Starkenburg S.R."/>
            <person name="Cattolico R.A."/>
        </authorList>
    </citation>
    <scope>NUCLEOTIDE SEQUENCE</scope>
    <source>
        <strain evidence="3">CCMP291</strain>
    </source>
</reference>
<dbReference type="AlphaFoldDB" id="A0A0M0JCB8"/>
<comment type="caution">
    <text evidence="2">The sequence shown here is derived from an EMBL/GenBank/DDBJ whole genome shotgun (WGS) entry which is preliminary data.</text>
</comment>
<keyword evidence="3" id="KW-1185">Reference proteome</keyword>
<accession>A0A0M0JCB8</accession>
<evidence type="ECO:0000313" key="3">
    <source>
        <dbReference type="Proteomes" id="UP000037460"/>
    </source>
</evidence>
<protein>
    <recommendedName>
        <fullName evidence="1">Methyltransferase FkbM domain-containing protein</fullName>
    </recommendedName>
</protein>
<proteinExistence type="predicted"/>
<organism evidence="2 3">
    <name type="scientific">Chrysochromulina tobinii</name>
    <dbReference type="NCBI Taxonomy" id="1460289"/>
    <lineage>
        <taxon>Eukaryota</taxon>
        <taxon>Haptista</taxon>
        <taxon>Haptophyta</taxon>
        <taxon>Prymnesiophyceae</taxon>
        <taxon>Prymnesiales</taxon>
        <taxon>Chrysochromulinaceae</taxon>
        <taxon>Chrysochromulina</taxon>
    </lineage>
</organism>
<evidence type="ECO:0000259" key="1">
    <source>
        <dbReference type="Pfam" id="PF05050"/>
    </source>
</evidence>
<feature type="domain" description="Methyltransferase FkbM" evidence="1">
    <location>
        <begin position="11"/>
        <end position="72"/>
    </location>
</feature>